<dbReference type="SUPFAM" id="SSF55729">
    <property type="entry name" value="Acyl-CoA N-acyltransferases (Nat)"/>
    <property type="match status" value="1"/>
</dbReference>
<dbReference type="PANTHER" id="PTHR39173:SF1">
    <property type="entry name" value="ACETYLTRANSFERASE"/>
    <property type="match status" value="1"/>
</dbReference>
<dbReference type="PANTHER" id="PTHR39173">
    <property type="entry name" value="ACETYLTRANSFERASE"/>
    <property type="match status" value="1"/>
</dbReference>
<name>A0ABT9U2K8_PAEHA</name>
<evidence type="ECO:0000259" key="1">
    <source>
        <dbReference type="PROSITE" id="PS51186"/>
    </source>
</evidence>
<dbReference type="InterPro" id="IPR016181">
    <property type="entry name" value="Acyl_CoA_acyltransferase"/>
</dbReference>
<dbReference type="Gene3D" id="3.40.630.30">
    <property type="match status" value="1"/>
</dbReference>
<accession>A0ABT9U2K8</accession>
<gene>
    <name evidence="2" type="ORF">J2T15_003312</name>
</gene>
<dbReference type="PROSITE" id="PS51186">
    <property type="entry name" value="GNAT"/>
    <property type="match status" value="1"/>
</dbReference>
<keyword evidence="3" id="KW-1185">Reference proteome</keyword>
<dbReference type="Pfam" id="PF13302">
    <property type="entry name" value="Acetyltransf_3"/>
    <property type="match status" value="1"/>
</dbReference>
<proteinExistence type="predicted"/>
<dbReference type="CDD" id="cd04301">
    <property type="entry name" value="NAT_SF"/>
    <property type="match status" value="1"/>
</dbReference>
<dbReference type="InterPro" id="IPR000182">
    <property type="entry name" value="GNAT_dom"/>
</dbReference>
<reference evidence="2 3" key="1">
    <citation type="submission" date="2023-07" db="EMBL/GenBank/DDBJ databases">
        <title>Sorghum-associated microbial communities from plants grown in Nebraska, USA.</title>
        <authorList>
            <person name="Schachtman D."/>
        </authorList>
    </citation>
    <scope>NUCLEOTIDE SEQUENCE [LARGE SCALE GENOMIC DNA]</scope>
    <source>
        <strain evidence="2 3">CC482</strain>
    </source>
</reference>
<protein>
    <submittedName>
        <fullName evidence="2">Acetyltransferase</fullName>
    </submittedName>
</protein>
<dbReference type="Proteomes" id="UP001229346">
    <property type="component" value="Unassembled WGS sequence"/>
</dbReference>
<comment type="caution">
    <text evidence="2">The sequence shown here is derived from an EMBL/GenBank/DDBJ whole genome shotgun (WGS) entry which is preliminary data.</text>
</comment>
<dbReference type="EMBL" id="JAUSSU010000006">
    <property type="protein sequence ID" value="MDQ0113869.1"/>
    <property type="molecule type" value="Genomic_DNA"/>
</dbReference>
<feature type="domain" description="N-acetyltransferase" evidence="1">
    <location>
        <begin position="33"/>
        <end position="172"/>
    </location>
</feature>
<organism evidence="2 3">
    <name type="scientific">Paenibacillus harenae</name>
    <dbReference type="NCBI Taxonomy" id="306543"/>
    <lineage>
        <taxon>Bacteria</taxon>
        <taxon>Bacillati</taxon>
        <taxon>Bacillota</taxon>
        <taxon>Bacilli</taxon>
        <taxon>Bacillales</taxon>
        <taxon>Paenibacillaceae</taxon>
        <taxon>Paenibacillus</taxon>
    </lineage>
</organism>
<evidence type="ECO:0000313" key="2">
    <source>
        <dbReference type="EMBL" id="MDQ0113869.1"/>
    </source>
</evidence>
<sequence>MEKLRLTKPTEALKDAYMEYYREWLQSGEDAVPWVVSKNPADFEGMLAWYAEREKGINLPEGWVPDSTYWLVTEQNRLIGVANLRHSLTPFLMDRGGHIGYGIRASERRKGYAGELLRLALIEAKQLGISEVLVVCDAINTASAKTILKNGGSPDTDFIEEDGNVIKRFWIRNE</sequence>
<evidence type="ECO:0000313" key="3">
    <source>
        <dbReference type="Proteomes" id="UP001229346"/>
    </source>
</evidence>